<dbReference type="PANTHER" id="PTHR30565:SF9">
    <property type="entry name" value="PROTEIN YCIF"/>
    <property type="match status" value="1"/>
</dbReference>
<protein>
    <submittedName>
        <fullName evidence="3">Ferritin-like domain-containing protein</fullName>
    </submittedName>
</protein>
<dbReference type="InterPro" id="IPR047114">
    <property type="entry name" value="YciF"/>
</dbReference>
<feature type="coiled-coil region" evidence="1">
    <location>
        <begin position="132"/>
        <end position="162"/>
    </location>
</feature>
<dbReference type="EMBL" id="JBHSDS010000008">
    <property type="protein sequence ID" value="MFC4359373.1"/>
    <property type="molecule type" value="Genomic_DNA"/>
</dbReference>
<dbReference type="PANTHER" id="PTHR30565">
    <property type="entry name" value="PROTEIN YCIF"/>
    <property type="match status" value="1"/>
</dbReference>
<dbReference type="Proteomes" id="UP001595921">
    <property type="component" value="Unassembled WGS sequence"/>
</dbReference>
<evidence type="ECO:0000313" key="3">
    <source>
        <dbReference type="EMBL" id="MFC4359373.1"/>
    </source>
</evidence>
<dbReference type="RefSeq" id="WP_267622715.1">
    <property type="nucleotide sequence ID" value="NZ_JAODIW010000006.1"/>
</dbReference>
<dbReference type="InterPro" id="IPR010287">
    <property type="entry name" value="DUF892_YciF-like"/>
</dbReference>
<name>A0ABD5PF70_9EURY</name>
<dbReference type="Pfam" id="PF05974">
    <property type="entry name" value="DUF892"/>
    <property type="match status" value="1"/>
</dbReference>
<proteinExistence type="predicted"/>
<dbReference type="SUPFAM" id="SSF47240">
    <property type="entry name" value="Ferritin-like"/>
    <property type="match status" value="1"/>
</dbReference>
<dbReference type="AlphaFoldDB" id="A0ABD5PF70"/>
<feature type="compositionally biased region" description="Basic and acidic residues" evidence="2">
    <location>
        <begin position="38"/>
        <end position="53"/>
    </location>
</feature>
<feature type="region of interest" description="Disordered" evidence="2">
    <location>
        <begin position="29"/>
        <end position="53"/>
    </location>
</feature>
<dbReference type="InterPro" id="IPR009078">
    <property type="entry name" value="Ferritin-like_SF"/>
</dbReference>
<evidence type="ECO:0000313" key="4">
    <source>
        <dbReference type="Proteomes" id="UP001595921"/>
    </source>
</evidence>
<dbReference type="Gene3D" id="1.20.1260.10">
    <property type="match status" value="1"/>
</dbReference>
<keyword evidence="1" id="KW-0175">Coiled coil</keyword>
<reference evidence="3 4" key="1">
    <citation type="journal article" date="2019" name="Int. J. Syst. Evol. Microbiol.">
        <title>The Global Catalogue of Microorganisms (GCM) 10K type strain sequencing project: providing services to taxonomists for standard genome sequencing and annotation.</title>
        <authorList>
            <consortium name="The Broad Institute Genomics Platform"/>
            <consortium name="The Broad Institute Genome Sequencing Center for Infectious Disease"/>
            <person name="Wu L."/>
            <person name="Ma J."/>
        </authorList>
    </citation>
    <scope>NUCLEOTIDE SEQUENCE [LARGE SCALE GENOMIC DNA]</scope>
    <source>
        <strain evidence="3 4">CGMCC 1.12553</strain>
    </source>
</reference>
<gene>
    <name evidence="3" type="ORF">ACFO0N_15630</name>
</gene>
<dbReference type="InterPro" id="IPR012347">
    <property type="entry name" value="Ferritin-like"/>
</dbReference>
<comment type="caution">
    <text evidence="3">The sequence shown here is derived from an EMBL/GenBank/DDBJ whole genome shotgun (WGS) entry which is preliminary data.</text>
</comment>
<organism evidence="3 4">
    <name type="scientific">Halobium salinum</name>
    <dbReference type="NCBI Taxonomy" id="1364940"/>
    <lineage>
        <taxon>Archaea</taxon>
        <taxon>Methanobacteriati</taxon>
        <taxon>Methanobacteriota</taxon>
        <taxon>Stenosarchaea group</taxon>
        <taxon>Halobacteria</taxon>
        <taxon>Halobacteriales</taxon>
        <taxon>Haloferacaceae</taxon>
        <taxon>Halobium</taxon>
    </lineage>
</organism>
<evidence type="ECO:0000256" key="2">
    <source>
        <dbReference type="SAM" id="MobiDB-lite"/>
    </source>
</evidence>
<evidence type="ECO:0000256" key="1">
    <source>
        <dbReference type="SAM" id="Coils"/>
    </source>
</evidence>
<accession>A0ABD5PF70</accession>
<sequence length="165" mass="18700">MSAQSIEDLFVEGLQEMYYTEQQLTDALEDLESSSSSEDAKNAFSEHREETQRHVERLEEVFDSIGHEAEAHEDPVVDAMIRQHEEFVDGDPDAEALDRYNMLAAQKSEHYEIASYGTLTSLAEKLGHDDAADTLESILREEEQALDEVAELTEQFDQQTVEASQ</sequence>
<keyword evidence="4" id="KW-1185">Reference proteome</keyword>